<gene>
    <name evidence="4" type="ORF">GXW78_04450</name>
</gene>
<protein>
    <submittedName>
        <fullName evidence="4">GNAT family N-acetyltransferase</fullName>
    </submittedName>
</protein>
<dbReference type="PANTHER" id="PTHR43877">
    <property type="entry name" value="AMINOALKYLPHOSPHONATE N-ACETYLTRANSFERASE-RELATED-RELATED"/>
    <property type="match status" value="1"/>
</dbReference>
<comment type="caution">
    <text evidence="4">The sequence shown here is derived from an EMBL/GenBank/DDBJ whole genome shotgun (WGS) entry which is preliminary data.</text>
</comment>
<dbReference type="PANTHER" id="PTHR43877:SF2">
    <property type="entry name" value="AMINOALKYLPHOSPHONATE N-ACETYLTRANSFERASE-RELATED"/>
    <property type="match status" value="1"/>
</dbReference>
<organism evidence="4 5">
    <name type="scientific">Neoroseomonas terrae</name>
    <dbReference type="NCBI Taxonomy" id="424799"/>
    <lineage>
        <taxon>Bacteria</taxon>
        <taxon>Pseudomonadati</taxon>
        <taxon>Pseudomonadota</taxon>
        <taxon>Alphaproteobacteria</taxon>
        <taxon>Acetobacterales</taxon>
        <taxon>Acetobacteraceae</taxon>
        <taxon>Neoroseomonas</taxon>
    </lineage>
</organism>
<keyword evidence="1" id="KW-0808">Transferase</keyword>
<name>A0ABS5ED12_9PROT</name>
<dbReference type="PROSITE" id="PS51186">
    <property type="entry name" value="GNAT"/>
    <property type="match status" value="1"/>
</dbReference>
<keyword evidence="2" id="KW-0012">Acyltransferase</keyword>
<dbReference type="Proteomes" id="UP000698752">
    <property type="component" value="Unassembled WGS sequence"/>
</dbReference>
<reference evidence="5" key="1">
    <citation type="journal article" date="2021" name="Syst. Appl. Microbiol.">
        <title>Roseomonas hellenica sp. nov., isolated from roots of wild-growing Alkanna tinctoria.</title>
        <authorList>
            <person name="Rat A."/>
            <person name="Naranjo H.D."/>
            <person name="Lebbe L."/>
            <person name="Cnockaert M."/>
            <person name="Krigas N."/>
            <person name="Grigoriadou K."/>
            <person name="Maloupa E."/>
            <person name="Willems A."/>
        </authorList>
    </citation>
    <scope>NUCLEOTIDE SEQUENCE [LARGE SCALE GENOMIC DNA]</scope>
    <source>
        <strain evidence="5">LMG 31159</strain>
    </source>
</reference>
<evidence type="ECO:0000259" key="3">
    <source>
        <dbReference type="PROSITE" id="PS51186"/>
    </source>
</evidence>
<evidence type="ECO:0000256" key="2">
    <source>
        <dbReference type="ARBA" id="ARBA00023315"/>
    </source>
</evidence>
<evidence type="ECO:0000313" key="5">
    <source>
        <dbReference type="Proteomes" id="UP000698752"/>
    </source>
</evidence>
<dbReference type="RefSeq" id="WP_211866402.1">
    <property type="nucleotide sequence ID" value="NZ_JAAEDI010000004.1"/>
</dbReference>
<accession>A0ABS5ED12</accession>
<dbReference type="Pfam" id="PF00583">
    <property type="entry name" value="Acetyltransf_1"/>
    <property type="match status" value="1"/>
</dbReference>
<feature type="domain" description="N-acetyltransferase" evidence="3">
    <location>
        <begin position="3"/>
        <end position="164"/>
    </location>
</feature>
<evidence type="ECO:0000313" key="4">
    <source>
        <dbReference type="EMBL" id="MBR0648900.1"/>
    </source>
</evidence>
<dbReference type="Gene3D" id="3.40.630.30">
    <property type="match status" value="1"/>
</dbReference>
<dbReference type="InterPro" id="IPR016181">
    <property type="entry name" value="Acyl_CoA_acyltransferase"/>
</dbReference>
<dbReference type="CDD" id="cd04301">
    <property type="entry name" value="NAT_SF"/>
    <property type="match status" value="1"/>
</dbReference>
<keyword evidence="5" id="KW-1185">Reference proteome</keyword>
<dbReference type="SUPFAM" id="SSF55729">
    <property type="entry name" value="Acyl-CoA N-acyltransferases (Nat)"/>
    <property type="match status" value="1"/>
</dbReference>
<sequence>MGVTVAEATPADRMALMTLLSEMGRFYAERTAAPLLAQAAEALTDPAGRAGPFCLVARQNDLPAGFVSLSGFFPAFDFTWGLLLKDIYVAEAHRGTGVARALMTGAMRFAAEHKYTRVDWTTDGTNGRAQAFYGKLGIAPAGKVFYRLTGGALAAAACGDWPAEEEKAP</sequence>
<proteinExistence type="predicted"/>
<dbReference type="InterPro" id="IPR050832">
    <property type="entry name" value="Bact_Acetyltransf"/>
</dbReference>
<dbReference type="EMBL" id="JAAEDI010000004">
    <property type="protein sequence ID" value="MBR0648900.1"/>
    <property type="molecule type" value="Genomic_DNA"/>
</dbReference>
<evidence type="ECO:0000256" key="1">
    <source>
        <dbReference type="ARBA" id="ARBA00022679"/>
    </source>
</evidence>
<dbReference type="InterPro" id="IPR000182">
    <property type="entry name" value="GNAT_dom"/>
</dbReference>